<organism evidence="1 2">
    <name type="scientific">Forsythia ovata</name>
    <dbReference type="NCBI Taxonomy" id="205694"/>
    <lineage>
        <taxon>Eukaryota</taxon>
        <taxon>Viridiplantae</taxon>
        <taxon>Streptophyta</taxon>
        <taxon>Embryophyta</taxon>
        <taxon>Tracheophyta</taxon>
        <taxon>Spermatophyta</taxon>
        <taxon>Magnoliopsida</taxon>
        <taxon>eudicotyledons</taxon>
        <taxon>Gunneridae</taxon>
        <taxon>Pentapetalae</taxon>
        <taxon>asterids</taxon>
        <taxon>lamiids</taxon>
        <taxon>Lamiales</taxon>
        <taxon>Oleaceae</taxon>
        <taxon>Forsythieae</taxon>
        <taxon>Forsythia</taxon>
    </lineage>
</organism>
<name>A0ABD1WWR6_9LAMI</name>
<comment type="caution">
    <text evidence="1">The sequence shown here is derived from an EMBL/GenBank/DDBJ whole genome shotgun (WGS) entry which is preliminary data.</text>
</comment>
<sequence length="102" mass="11529">MLGRKHSLPLPCGLARRDNVGCQPLRRSAGASQIRSMHDAFDEKSPVICAKCVRDSNNCGEENPTYTDKEIKSCCDIMHFTPSQNKEDQTKYPKPDLYPLHH</sequence>
<dbReference type="Proteomes" id="UP001604277">
    <property type="component" value="Unassembled WGS sequence"/>
</dbReference>
<gene>
    <name evidence="1" type="ORF">Fot_06314</name>
</gene>
<dbReference type="EMBL" id="JBFOLJ010000002">
    <property type="protein sequence ID" value="KAL2552695.1"/>
    <property type="molecule type" value="Genomic_DNA"/>
</dbReference>
<evidence type="ECO:0000313" key="2">
    <source>
        <dbReference type="Proteomes" id="UP001604277"/>
    </source>
</evidence>
<dbReference type="AlphaFoldDB" id="A0ABD1WWR6"/>
<protein>
    <submittedName>
        <fullName evidence="1">Uncharacterized protein</fullName>
    </submittedName>
</protein>
<evidence type="ECO:0000313" key="1">
    <source>
        <dbReference type="EMBL" id="KAL2552695.1"/>
    </source>
</evidence>
<keyword evidence="2" id="KW-1185">Reference proteome</keyword>
<reference evidence="2" key="1">
    <citation type="submission" date="2024-07" db="EMBL/GenBank/DDBJ databases">
        <title>Two chromosome-level genome assemblies of Korean endemic species Abeliophyllum distichum and Forsythia ovata (Oleaceae).</title>
        <authorList>
            <person name="Jang H."/>
        </authorList>
    </citation>
    <scope>NUCLEOTIDE SEQUENCE [LARGE SCALE GENOMIC DNA]</scope>
</reference>
<accession>A0ABD1WWR6</accession>
<proteinExistence type="predicted"/>